<dbReference type="RefSeq" id="WP_074632483.1">
    <property type="nucleotide sequence ID" value="NZ_FNKY01000001.1"/>
</dbReference>
<feature type="transmembrane region" description="Helical" evidence="7">
    <location>
        <begin position="97"/>
        <end position="119"/>
    </location>
</feature>
<evidence type="ECO:0000313" key="11">
    <source>
        <dbReference type="EMBL" id="SDQ77871.1"/>
    </source>
</evidence>
<dbReference type="InterPro" id="IPR011066">
    <property type="entry name" value="MscS_channel_C_sf"/>
</dbReference>
<organism evidence="11 12">
    <name type="scientific">Nitrosospira multiformis</name>
    <dbReference type="NCBI Taxonomy" id="1231"/>
    <lineage>
        <taxon>Bacteria</taxon>
        <taxon>Pseudomonadati</taxon>
        <taxon>Pseudomonadota</taxon>
        <taxon>Betaproteobacteria</taxon>
        <taxon>Nitrosomonadales</taxon>
        <taxon>Nitrosomonadaceae</taxon>
        <taxon>Nitrosospira</taxon>
    </lineage>
</organism>
<dbReference type="Gene3D" id="3.30.70.100">
    <property type="match status" value="1"/>
</dbReference>
<dbReference type="InterPro" id="IPR049142">
    <property type="entry name" value="MS_channel_1st"/>
</dbReference>
<evidence type="ECO:0000256" key="3">
    <source>
        <dbReference type="ARBA" id="ARBA00022475"/>
    </source>
</evidence>
<feature type="transmembrane region" description="Helical" evidence="7">
    <location>
        <begin position="72"/>
        <end position="91"/>
    </location>
</feature>
<feature type="domain" description="Mechanosensitive ion channel MscS" evidence="8">
    <location>
        <begin position="117"/>
        <end position="180"/>
    </location>
</feature>
<evidence type="ECO:0000256" key="1">
    <source>
        <dbReference type="ARBA" id="ARBA00004651"/>
    </source>
</evidence>
<dbReference type="Gene3D" id="2.30.30.60">
    <property type="match status" value="1"/>
</dbReference>
<dbReference type="Pfam" id="PF21088">
    <property type="entry name" value="MS_channel_1st"/>
    <property type="match status" value="1"/>
</dbReference>
<accession>A0ABY0TG38</accession>
<dbReference type="InterPro" id="IPR010920">
    <property type="entry name" value="LSM_dom_sf"/>
</dbReference>
<dbReference type="SUPFAM" id="SSF82861">
    <property type="entry name" value="Mechanosensitive channel protein MscS (YggB), transmembrane region"/>
    <property type="match status" value="1"/>
</dbReference>
<comment type="similarity">
    <text evidence="2">Belongs to the MscS (TC 1.A.23) family.</text>
</comment>
<keyword evidence="6 7" id="KW-0472">Membrane</keyword>
<evidence type="ECO:0000256" key="4">
    <source>
        <dbReference type="ARBA" id="ARBA00022692"/>
    </source>
</evidence>
<dbReference type="SUPFAM" id="SSF50182">
    <property type="entry name" value="Sm-like ribonucleoproteins"/>
    <property type="match status" value="1"/>
</dbReference>
<comment type="subcellular location">
    <subcellularLocation>
        <location evidence="1">Cell membrane</location>
        <topology evidence="1">Multi-pass membrane protein</topology>
    </subcellularLocation>
</comment>
<keyword evidence="4 7" id="KW-0812">Transmembrane</keyword>
<dbReference type="InterPro" id="IPR045276">
    <property type="entry name" value="YbiO_bact"/>
</dbReference>
<evidence type="ECO:0000256" key="2">
    <source>
        <dbReference type="ARBA" id="ARBA00008017"/>
    </source>
</evidence>
<feature type="domain" description="Mechanosensitive ion channel transmembrane helices 2/3" evidence="10">
    <location>
        <begin position="77"/>
        <end position="116"/>
    </location>
</feature>
<keyword evidence="5 7" id="KW-1133">Transmembrane helix</keyword>
<evidence type="ECO:0000256" key="5">
    <source>
        <dbReference type="ARBA" id="ARBA00022989"/>
    </source>
</evidence>
<dbReference type="InterPro" id="IPR023408">
    <property type="entry name" value="MscS_beta-dom_sf"/>
</dbReference>
<feature type="domain" description="Mechanosensitive ion channel MscS C-terminal" evidence="9">
    <location>
        <begin position="188"/>
        <end position="275"/>
    </location>
</feature>
<evidence type="ECO:0000256" key="6">
    <source>
        <dbReference type="ARBA" id="ARBA00023136"/>
    </source>
</evidence>
<reference evidence="11 12" key="1">
    <citation type="submission" date="2016-10" db="EMBL/GenBank/DDBJ databases">
        <authorList>
            <person name="Varghese N."/>
            <person name="Submissions S."/>
        </authorList>
    </citation>
    <scope>NUCLEOTIDE SEQUENCE [LARGE SCALE GENOMIC DNA]</scope>
    <source>
        <strain evidence="11 12">Nl1</strain>
    </source>
</reference>
<evidence type="ECO:0000256" key="7">
    <source>
        <dbReference type="SAM" id="Phobius"/>
    </source>
</evidence>
<proteinExistence type="inferred from homology"/>
<evidence type="ECO:0000259" key="10">
    <source>
        <dbReference type="Pfam" id="PF21088"/>
    </source>
</evidence>
<keyword evidence="12" id="KW-1185">Reference proteome</keyword>
<dbReference type="InterPro" id="IPR011014">
    <property type="entry name" value="MscS_channel_TM-2"/>
</dbReference>
<gene>
    <name evidence="11" type="ORF">SAMN05216402_2251</name>
</gene>
<protein>
    <submittedName>
        <fullName evidence="11">Small conductance mechanosensitive channel</fullName>
    </submittedName>
</protein>
<feature type="transmembrane region" description="Helical" evidence="7">
    <location>
        <begin position="20"/>
        <end position="41"/>
    </location>
</feature>
<dbReference type="Gene3D" id="1.10.287.1260">
    <property type="match status" value="1"/>
</dbReference>
<evidence type="ECO:0000313" key="12">
    <source>
        <dbReference type="Proteomes" id="UP000183471"/>
    </source>
</evidence>
<dbReference type="SUPFAM" id="SSF82689">
    <property type="entry name" value="Mechanosensitive channel protein MscS (YggB), C-terminal domain"/>
    <property type="match status" value="1"/>
</dbReference>
<keyword evidence="3" id="KW-1003">Cell membrane</keyword>
<dbReference type="Pfam" id="PF00924">
    <property type="entry name" value="MS_channel_2nd"/>
    <property type="match status" value="1"/>
</dbReference>
<dbReference type="InterPro" id="IPR049278">
    <property type="entry name" value="MS_channel_C"/>
</dbReference>
<dbReference type="PANTHER" id="PTHR30460:SF0">
    <property type="entry name" value="MODERATE CONDUCTANCE MECHANOSENSITIVE CHANNEL YBIO"/>
    <property type="match status" value="1"/>
</dbReference>
<dbReference type="EMBL" id="FNKY01000001">
    <property type="protein sequence ID" value="SDQ77871.1"/>
    <property type="molecule type" value="Genomic_DNA"/>
</dbReference>
<dbReference type="Pfam" id="PF21082">
    <property type="entry name" value="MS_channel_3rd"/>
    <property type="match status" value="1"/>
</dbReference>
<evidence type="ECO:0000259" key="8">
    <source>
        <dbReference type="Pfam" id="PF00924"/>
    </source>
</evidence>
<name>A0ABY0TG38_9PROT</name>
<evidence type="ECO:0000259" key="9">
    <source>
        <dbReference type="Pfam" id="PF21082"/>
    </source>
</evidence>
<dbReference type="Proteomes" id="UP000183471">
    <property type="component" value="Unassembled WGS sequence"/>
</dbReference>
<sequence>MDLIARFLHQFNWQTLMFATLRIMFISLAAWILLSVIKLLLGRMQQSLISRASEQGEMATEAAKRIETLIRLLRQAVVIIVWVIVGLVILRELNVEIAPILASAGVVGLAVGFGAQNLVRDVISGFFMILENQIRVGDVAIVNGTGGLVERVNFRTLVLRDEAGTVHVFPNGTITTLANMTQEWSAYVFEIRVAYREDMDKVMAVMRSVGAALRKDETFGPLMVEDVEIYGVDSFQDFAVVIKGRLRTRPIKQWSVGREYRRRLKLAFEREGIEIPSPYHSIYFGETGNALMAGLINQKNAMKAEEP</sequence>
<comment type="caution">
    <text evidence="11">The sequence shown here is derived from an EMBL/GenBank/DDBJ whole genome shotgun (WGS) entry which is preliminary data.</text>
</comment>
<dbReference type="PANTHER" id="PTHR30460">
    <property type="entry name" value="MODERATE CONDUCTANCE MECHANOSENSITIVE CHANNEL YBIO"/>
    <property type="match status" value="1"/>
</dbReference>
<dbReference type="InterPro" id="IPR006685">
    <property type="entry name" value="MscS_channel_2nd"/>
</dbReference>